<feature type="transmembrane region" description="Helical" evidence="7">
    <location>
        <begin position="39"/>
        <end position="56"/>
    </location>
</feature>
<evidence type="ECO:0000256" key="7">
    <source>
        <dbReference type="SAM" id="Phobius"/>
    </source>
</evidence>
<feature type="transmembrane region" description="Helical" evidence="7">
    <location>
        <begin position="171"/>
        <end position="192"/>
    </location>
</feature>
<protein>
    <submittedName>
        <fullName evidence="9">Chloramphenicol resistance protein</fullName>
    </submittedName>
</protein>
<dbReference type="PANTHER" id="PTHR43124:SF3">
    <property type="entry name" value="CHLORAMPHENICOL EFFLUX PUMP RV0191"/>
    <property type="match status" value="1"/>
</dbReference>
<feature type="transmembrane region" description="Helical" evidence="7">
    <location>
        <begin position="198"/>
        <end position="220"/>
    </location>
</feature>
<dbReference type="GO" id="GO:0005886">
    <property type="term" value="C:plasma membrane"/>
    <property type="evidence" value="ECO:0007669"/>
    <property type="project" value="UniProtKB-SubCell"/>
</dbReference>
<evidence type="ECO:0000256" key="4">
    <source>
        <dbReference type="ARBA" id="ARBA00022989"/>
    </source>
</evidence>
<dbReference type="GO" id="GO:0022857">
    <property type="term" value="F:transmembrane transporter activity"/>
    <property type="evidence" value="ECO:0007669"/>
    <property type="project" value="InterPro"/>
</dbReference>
<feature type="region of interest" description="Disordered" evidence="6">
    <location>
        <begin position="1"/>
        <end position="28"/>
    </location>
</feature>
<feature type="transmembrane region" description="Helical" evidence="7">
    <location>
        <begin position="330"/>
        <end position="350"/>
    </location>
</feature>
<organism evidence="9 10">
    <name type="scientific">Streptomyces olivochromogenes</name>
    <dbReference type="NCBI Taxonomy" id="1963"/>
    <lineage>
        <taxon>Bacteria</taxon>
        <taxon>Bacillati</taxon>
        <taxon>Actinomycetota</taxon>
        <taxon>Actinomycetes</taxon>
        <taxon>Kitasatosporales</taxon>
        <taxon>Streptomycetaceae</taxon>
        <taxon>Streptomyces</taxon>
    </lineage>
</organism>
<feature type="transmembrane region" description="Helical" evidence="7">
    <location>
        <begin position="371"/>
        <end position="391"/>
    </location>
</feature>
<feature type="transmembrane region" description="Helical" evidence="7">
    <location>
        <begin position="135"/>
        <end position="159"/>
    </location>
</feature>
<dbReference type="STRING" id="1963.AQJ27_41810"/>
<feature type="domain" description="Major facilitator superfamily (MFS) profile" evidence="8">
    <location>
        <begin position="45"/>
        <end position="418"/>
    </location>
</feature>
<comment type="caution">
    <text evidence="9">The sequence shown here is derived from an EMBL/GenBank/DDBJ whole genome shotgun (WGS) entry which is preliminary data.</text>
</comment>
<dbReference type="AlphaFoldDB" id="A0A250VPS0"/>
<evidence type="ECO:0000313" key="9">
    <source>
        <dbReference type="EMBL" id="GAX56228.1"/>
    </source>
</evidence>
<evidence type="ECO:0000256" key="5">
    <source>
        <dbReference type="ARBA" id="ARBA00023136"/>
    </source>
</evidence>
<dbReference type="Pfam" id="PF07690">
    <property type="entry name" value="MFS_1"/>
    <property type="match status" value="1"/>
</dbReference>
<dbReference type="PROSITE" id="PS50850">
    <property type="entry name" value="MFS"/>
    <property type="match status" value="1"/>
</dbReference>
<dbReference type="InterPro" id="IPR011701">
    <property type="entry name" value="MFS"/>
</dbReference>
<dbReference type="Proteomes" id="UP000217446">
    <property type="component" value="Unassembled WGS sequence"/>
</dbReference>
<evidence type="ECO:0000313" key="10">
    <source>
        <dbReference type="Proteomes" id="UP000217446"/>
    </source>
</evidence>
<reference evidence="10" key="1">
    <citation type="submission" date="2017-05" db="EMBL/GenBank/DDBJ databases">
        <title>Streptomyces olivochromogenes NBRC 3561 whole genome shotgun sequence.</title>
        <authorList>
            <person name="Dohra H."/>
            <person name="Kodani S."/>
        </authorList>
    </citation>
    <scope>NUCLEOTIDE SEQUENCE [LARGE SCALE GENOMIC DNA]</scope>
    <source>
        <strain evidence="10">NBRC 3561</strain>
    </source>
</reference>
<dbReference type="PANTHER" id="PTHR43124">
    <property type="entry name" value="PURINE EFFLUX PUMP PBUE"/>
    <property type="match status" value="1"/>
</dbReference>
<evidence type="ECO:0000256" key="3">
    <source>
        <dbReference type="ARBA" id="ARBA00022692"/>
    </source>
</evidence>
<feature type="transmembrane region" description="Helical" evidence="7">
    <location>
        <begin position="111"/>
        <end position="129"/>
    </location>
</feature>
<evidence type="ECO:0000259" key="8">
    <source>
        <dbReference type="PROSITE" id="PS50850"/>
    </source>
</evidence>
<name>A0A250VPS0_STROL</name>
<feature type="transmembrane region" description="Helical" evidence="7">
    <location>
        <begin position="278"/>
        <end position="299"/>
    </location>
</feature>
<feature type="transmembrane region" description="Helical" evidence="7">
    <location>
        <begin position="397"/>
        <end position="416"/>
    </location>
</feature>
<proteinExistence type="predicted"/>
<dbReference type="InterPro" id="IPR020846">
    <property type="entry name" value="MFS_dom"/>
</dbReference>
<dbReference type="InterPro" id="IPR050189">
    <property type="entry name" value="MFS_Efflux_Transporters"/>
</dbReference>
<dbReference type="CDD" id="cd17324">
    <property type="entry name" value="MFS_NepI_like"/>
    <property type="match status" value="1"/>
</dbReference>
<keyword evidence="5 7" id="KW-0472">Membrane</keyword>
<dbReference type="InterPro" id="IPR036259">
    <property type="entry name" value="MFS_trans_sf"/>
</dbReference>
<keyword evidence="3 7" id="KW-0812">Transmembrane</keyword>
<feature type="region of interest" description="Disordered" evidence="6">
    <location>
        <begin position="417"/>
        <end position="438"/>
    </location>
</feature>
<keyword evidence="10" id="KW-1185">Reference proteome</keyword>
<dbReference type="Gene3D" id="1.20.1250.20">
    <property type="entry name" value="MFS general substrate transporter like domains"/>
    <property type="match status" value="2"/>
</dbReference>
<feature type="transmembrane region" description="Helical" evidence="7">
    <location>
        <begin position="241"/>
        <end position="266"/>
    </location>
</feature>
<evidence type="ECO:0000256" key="6">
    <source>
        <dbReference type="SAM" id="MobiDB-lite"/>
    </source>
</evidence>
<gene>
    <name evidence="9" type="ORF">SO3561_07795</name>
</gene>
<dbReference type="EMBL" id="BDQI01000024">
    <property type="protein sequence ID" value="GAX56228.1"/>
    <property type="molecule type" value="Genomic_DNA"/>
</dbReference>
<keyword evidence="2" id="KW-1003">Cell membrane</keyword>
<feature type="transmembrane region" description="Helical" evidence="7">
    <location>
        <begin position="76"/>
        <end position="99"/>
    </location>
</feature>
<dbReference type="SUPFAM" id="SSF103473">
    <property type="entry name" value="MFS general substrate transporter"/>
    <property type="match status" value="1"/>
</dbReference>
<evidence type="ECO:0000256" key="2">
    <source>
        <dbReference type="ARBA" id="ARBA00022475"/>
    </source>
</evidence>
<feature type="compositionally biased region" description="Polar residues" evidence="6">
    <location>
        <begin position="15"/>
        <end position="28"/>
    </location>
</feature>
<sequence length="438" mass="43859">MAASGRPSPFGTPSKAASATPLNTPSQKGSWMASVRLTTWRRAAVVAALMLAAFTFNTTENLPVGLLPLIADDLRVSLSSVGLLVTGYGLTVAVVSLPVAHLTRSVPRRHLLSGLLGLLVVASWMSALSDVSYGFLLAARIATALAQALFWAVMGPVAVGLFPPERRGRVIGLLSVGGSLATVLGVPAGTWLGGHSGWRAPFVVLGALGLVALVAVAILLPTSRPDEGHAAYGAAPDVRRFAVVLATTALSVTGAFAGFTYVVAFLDDVSGFSRDSVSAVLLAFGVAGIAGVSAAGPLLDRFPRATLTVPVATQAVALLGLYLGGGRSQVAAVALLMLLGASVGPVFMATQSQVLHVAPGRTELALAANSAAFNAGVAAGALTGGAVLHAAGVRGTFLVGALLTLGALAALAWPAAGSSRARPDGQGSGSAVGTIGDW</sequence>
<accession>A0A250VPS0</accession>
<keyword evidence="4 7" id="KW-1133">Transmembrane helix</keyword>
<evidence type="ECO:0000256" key="1">
    <source>
        <dbReference type="ARBA" id="ARBA00004651"/>
    </source>
</evidence>
<comment type="subcellular location">
    <subcellularLocation>
        <location evidence="1">Cell membrane</location>
        <topology evidence="1">Multi-pass membrane protein</topology>
    </subcellularLocation>
</comment>